<feature type="domain" description="Helix-hairpin-helix DNA-binding motif class 1" evidence="7">
    <location>
        <begin position="72"/>
        <end position="91"/>
    </location>
</feature>
<comment type="subunit">
    <text evidence="6">Homotetramer. Forms an RuvA(8)-RuvB(12)-Holliday junction (HJ) complex. HJ DNA is sandwiched between 2 RuvA tetramers; dsDNA enters through RuvA and exits via RuvB. An RuvB hexamer assembles on each DNA strand where it exits the tetramer. Each RuvB hexamer is contacted by two RuvA subunits (via domain III) on 2 adjacent RuvB subunits; this complex drives branch migration. In the full resolvosome a probable DNA-RuvA(4)-RuvB(12)-RuvC(2) complex forms which resolves the HJ.</text>
</comment>
<dbReference type="GO" id="GO:0000400">
    <property type="term" value="F:four-way junction DNA binding"/>
    <property type="evidence" value="ECO:0007669"/>
    <property type="project" value="UniProtKB-UniRule"/>
</dbReference>
<dbReference type="InterPro" id="IPR011114">
    <property type="entry name" value="RuvA_C"/>
</dbReference>
<dbReference type="EMBL" id="LN515532">
    <property type="protein sequence ID" value="CEA15195.1"/>
    <property type="molecule type" value="Genomic_DNA"/>
</dbReference>
<keyword evidence="8" id="KW-0347">Helicase</keyword>
<gene>
    <name evidence="6 8" type="primary">ruvA</name>
    <name evidence="8" type="ORF">ING2E5B_0427</name>
</gene>
<evidence type="ECO:0000256" key="1">
    <source>
        <dbReference type="ARBA" id="ARBA00022490"/>
    </source>
</evidence>
<dbReference type="GO" id="GO:0005524">
    <property type="term" value="F:ATP binding"/>
    <property type="evidence" value="ECO:0007669"/>
    <property type="project" value="InterPro"/>
</dbReference>
<dbReference type="Pfam" id="PF07499">
    <property type="entry name" value="RuvA_C"/>
    <property type="match status" value="1"/>
</dbReference>
<dbReference type="Gene3D" id="2.40.50.140">
    <property type="entry name" value="Nucleic acid-binding proteins"/>
    <property type="match status" value="1"/>
</dbReference>
<dbReference type="CDD" id="cd14332">
    <property type="entry name" value="UBA_RuvA_C"/>
    <property type="match status" value="1"/>
</dbReference>
<dbReference type="GO" id="GO:0016787">
    <property type="term" value="F:hydrolase activity"/>
    <property type="evidence" value="ECO:0007669"/>
    <property type="project" value="UniProtKB-KW"/>
</dbReference>
<comment type="similarity">
    <text evidence="6">Belongs to the RuvA family.</text>
</comment>
<keyword evidence="2 6" id="KW-0227">DNA damage</keyword>
<evidence type="ECO:0000256" key="4">
    <source>
        <dbReference type="ARBA" id="ARBA00023172"/>
    </source>
</evidence>
<comment type="function">
    <text evidence="6">The RuvA-RuvB-RuvC complex processes Holliday junction (HJ) DNA during genetic recombination and DNA repair, while the RuvA-RuvB complex plays an important role in the rescue of blocked DNA replication forks via replication fork reversal (RFR). RuvA specifically binds to HJ cruciform DNA, conferring on it an open structure. The RuvB hexamer acts as an ATP-dependent pump, pulling dsDNA into and through the RuvAB complex. HJ branch migration allows RuvC to scan DNA until it finds its consensus sequence, where it cleaves and resolves the cruciform DNA.</text>
</comment>
<evidence type="ECO:0000256" key="6">
    <source>
        <dbReference type="HAMAP-Rule" id="MF_00031"/>
    </source>
</evidence>
<dbReference type="STRING" id="1562970.ING2E5B_0427"/>
<dbReference type="GO" id="GO:0048476">
    <property type="term" value="C:Holliday junction resolvase complex"/>
    <property type="evidence" value="ECO:0007669"/>
    <property type="project" value="UniProtKB-UniRule"/>
</dbReference>
<sequence>MIDYIKGEVAEITPASVTLECGGIGYQMNISLNTYGALNGKTEAKLYVYESIREDAHVLFGFMNKHERELFMLLISVSGVGPSTARVILSSLSSKELENVIASENAAVLQSVKGIGAKTAQRIIVDLKDKIKFTDESGNVVQSAKDDLTETGHAAISALIMLGFVKNASQKVVSKIIKEDPSLPVEAIIKEALKRL</sequence>
<keyword evidence="4 6" id="KW-0233">DNA recombination</keyword>
<feature type="domain" description="Helix-hairpin-helix DNA-binding motif class 1" evidence="7">
    <location>
        <begin position="107"/>
        <end position="126"/>
    </location>
</feature>
<evidence type="ECO:0000259" key="7">
    <source>
        <dbReference type="SMART" id="SM00278"/>
    </source>
</evidence>
<reference evidence="8 9" key="1">
    <citation type="submission" date="2014-08" db="EMBL/GenBank/DDBJ databases">
        <authorList>
            <person name="Wibberg D."/>
        </authorList>
    </citation>
    <scope>NUCLEOTIDE SEQUENCE [LARGE SCALE GENOMIC DNA]</scope>
    <source>
        <strain evidence="9">ING2-E5B</strain>
    </source>
</reference>
<dbReference type="InterPro" id="IPR012340">
    <property type="entry name" value="NA-bd_OB-fold"/>
</dbReference>
<dbReference type="SUPFAM" id="SSF47781">
    <property type="entry name" value="RuvA domain 2-like"/>
    <property type="match status" value="1"/>
</dbReference>
<keyword evidence="5 6" id="KW-0234">DNA repair</keyword>
<comment type="caution">
    <text evidence="6">Lacks conserved residue(s) required for the propagation of feature annotation.</text>
</comment>
<organism evidence="8 9">
    <name type="scientific">Fermentimonas caenicola</name>
    <dbReference type="NCBI Taxonomy" id="1562970"/>
    <lineage>
        <taxon>Bacteria</taxon>
        <taxon>Pseudomonadati</taxon>
        <taxon>Bacteroidota</taxon>
        <taxon>Bacteroidia</taxon>
        <taxon>Bacteroidales</taxon>
        <taxon>Dysgonomonadaceae</taxon>
        <taxon>Fermentimonas</taxon>
    </lineage>
</organism>
<protein>
    <recommendedName>
        <fullName evidence="6">Holliday junction branch migration complex subunit RuvA</fullName>
    </recommendedName>
</protein>
<name>A0A098BX22_9BACT</name>
<dbReference type="Proteomes" id="UP000032417">
    <property type="component" value="Chromosome 1"/>
</dbReference>
<evidence type="ECO:0000256" key="3">
    <source>
        <dbReference type="ARBA" id="ARBA00023125"/>
    </source>
</evidence>
<dbReference type="GO" id="GO:0009378">
    <property type="term" value="F:four-way junction helicase activity"/>
    <property type="evidence" value="ECO:0007669"/>
    <property type="project" value="InterPro"/>
</dbReference>
<keyword evidence="9" id="KW-1185">Reference proteome</keyword>
<keyword evidence="3 6" id="KW-0238">DNA-binding</keyword>
<keyword evidence="8" id="KW-0378">Hydrolase</keyword>
<dbReference type="NCBIfam" id="TIGR00084">
    <property type="entry name" value="ruvA"/>
    <property type="match status" value="1"/>
</dbReference>
<evidence type="ECO:0000313" key="9">
    <source>
        <dbReference type="Proteomes" id="UP000032417"/>
    </source>
</evidence>
<dbReference type="PATRIC" id="fig|1562970.3.peg.422"/>
<accession>A0A098BX22</accession>
<evidence type="ECO:0000256" key="5">
    <source>
        <dbReference type="ARBA" id="ARBA00023204"/>
    </source>
</evidence>
<dbReference type="Gene3D" id="1.10.150.20">
    <property type="entry name" value="5' to 3' exonuclease, C-terminal subdomain"/>
    <property type="match status" value="1"/>
</dbReference>
<dbReference type="KEGG" id="pbt:ING2E5B_0427"/>
<dbReference type="GO" id="GO:0006281">
    <property type="term" value="P:DNA repair"/>
    <property type="evidence" value="ECO:0007669"/>
    <property type="project" value="UniProtKB-UniRule"/>
</dbReference>
<comment type="domain">
    <text evidence="6">Has three domains with a flexible linker between the domains II and III and assumes an 'L' shape. Domain III is highly mobile and contacts RuvB.</text>
</comment>
<keyword evidence="8" id="KW-0067">ATP-binding</keyword>
<dbReference type="GO" id="GO:0009379">
    <property type="term" value="C:Holliday junction helicase complex"/>
    <property type="evidence" value="ECO:0007669"/>
    <property type="project" value="InterPro"/>
</dbReference>
<proteinExistence type="inferred from homology"/>
<dbReference type="OrthoDB" id="5293449at2"/>
<comment type="subcellular location">
    <subcellularLocation>
        <location evidence="6">Cytoplasm</location>
    </subcellularLocation>
</comment>
<dbReference type="AlphaFoldDB" id="A0A098BX22"/>
<dbReference type="HAMAP" id="MF_00031">
    <property type="entry name" value="DNA_HJ_migration_RuvA"/>
    <property type="match status" value="1"/>
</dbReference>
<evidence type="ECO:0000313" key="8">
    <source>
        <dbReference type="EMBL" id="CEA15195.1"/>
    </source>
</evidence>
<dbReference type="InterPro" id="IPR000085">
    <property type="entry name" value="RuvA"/>
</dbReference>
<dbReference type="GO" id="GO:0005737">
    <property type="term" value="C:cytoplasm"/>
    <property type="evidence" value="ECO:0007669"/>
    <property type="project" value="UniProtKB-SubCell"/>
</dbReference>
<dbReference type="GO" id="GO:0006310">
    <property type="term" value="P:DNA recombination"/>
    <property type="evidence" value="ECO:0007669"/>
    <property type="project" value="UniProtKB-UniRule"/>
</dbReference>
<dbReference type="InterPro" id="IPR013849">
    <property type="entry name" value="DNA_helicase_Holl-junc_RuvA_I"/>
</dbReference>
<keyword evidence="1 6" id="KW-0963">Cytoplasm</keyword>
<dbReference type="InterPro" id="IPR036267">
    <property type="entry name" value="RuvA_C_sf"/>
</dbReference>
<dbReference type="InterPro" id="IPR010994">
    <property type="entry name" value="RuvA_2-like"/>
</dbReference>
<dbReference type="Pfam" id="PF14520">
    <property type="entry name" value="HHH_5"/>
    <property type="match status" value="1"/>
</dbReference>
<dbReference type="Pfam" id="PF01330">
    <property type="entry name" value="RuvA_N"/>
    <property type="match status" value="1"/>
</dbReference>
<dbReference type="InterPro" id="IPR003583">
    <property type="entry name" value="Hlx-hairpin-Hlx_DNA-bd_motif"/>
</dbReference>
<dbReference type="SUPFAM" id="SSF50249">
    <property type="entry name" value="Nucleic acid-binding proteins"/>
    <property type="match status" value="1"/>
</dbReference>
<keyword evidence="8" id="KW-0547">Nucleotide-binding</keyword>
<dbReference type="SMART" id="SM00278">
    <property type="entry name" value="HhH1"/>
    <property type="match status" value="2"/>
</dbReference>
<dbReference type="HOGENOM" id="CLU_087936_3_0_10"/>
<feature type="region of interest" description="Domain III" evidence="6">
    <location>
        <begin position="153"/>
        <end position="196"/>
    </location>
</feature>
<evidence type="ECO:0000256" key="2">
    <source>
        <dbReference type="ARBA" id="ARBA00022763"/>
    </source>
</evidence>
<dbReference type="Gene3D" id="1.10.8.10">
    <property type="entry name" value="DNA helicase RuvA subunit, C-terminal domain"/>
    <property type="match status" value="1"/>
</dbReference>
<dbReference type="SUPFAM" id="SSF46929">
    <property type="entry name" value="DNA helicase RuvA subunit, C-terminal domain"/>
    <property type="match status" value="1"/>
</dbReference>